<evidence type="ECO:0000256" key="11">
    <source>
        <dbReference type="ARBA" id="ARBA00049303"/>
    </source>
</evidence>
<evidence type="ECO:0000256" key="8">
    <source>
        <dbReference type="ARBA" id="ARBA00022771"/>
    </source>
</evidence>
<dbReference type="SUPFAM" id="SSF57667">
    <property type="entry name" value="beta-beta-alpha zinc fingers"/>
    <property type="match status" value="1"/>
</dbReference>
<evidence type="ECO:0000313" key="17">
    <source>
        <dbReference type="EMBL" id="OQV22606.1"/>
    </source>
</evidence>
<feature type="region of interest" description="Disordered" evidence="13">
    <location>
        <begin position="17"/>
        <end position="39"/>
    </location>
</feature>
<gene>
    <name evidence="17" type="ORF">BV898_03431</name>
</gene>
<dbReference type="GO" id="GO:0005829">
    <property type="term" value="C:cytosol"/>
    <property type="evidence" value="ECO:0007669"/>
    <property type="project" value="UniProtKB-SubCell"/>
</dbReference>
<dbReference type="FunFam" id="3.40.50.150:FF:000003">
    <property type="entry name" value="Blast:Protein arginine N-methyltransferase 1"/>
    <property type="match status" value="1"/>
</dbReference>
<feature type="domain" description="Protein arginine N-methyltransferase 3-like C2H2 zinc finger" evidence="15">
    <location>
        <begin position="130"/>
        <end position="169"/>
    </location>
</feature>
<feature type="domain" description="Methyltransferase" evidence="14">
    <location>
        <begin position="270"/>
        <end position="360"/>
    </location>
</feature>
<evidence type="ECO:0000256" key="6">
    <source>
        <dbReference type="ARBA" id="ARBA00022691"/>
    </source>
</evidence>
<dbReference type="InterPro" id="IPR041698">
    <property type="entry name" value="Methyltransf_25"/>
</dbReference>
<reference evidence="18" key="1">
    <citation type="submission" date="2017-01" db="EMBL/GenBank/DDBJ databases">
        <title>Comparative genomics of anhydrobiosis in the tardigrade Hypsibius dujardini.</title>
        <authorList>
            <person name="Yoshida Y."/>
            <person name="Koutsovoulos G."/>
            <person name="Laetsch D."/>
            <person name="Stevens L."/>
            <person name="Kumar S."/>
            <person name="Horikawa D."/>
            <person name="Ishino K."/>
            <person name="Komine S."/>
            <person name="Tomita M."/>
            <person name="Blaxter M."/>
            <person name="Arakawa K."/>
        </authorList>
    </citation>
    <scope>NUCLEOTIDE SEQUENCE [LARGE SCALE GENOMIC DNA]</scope>
    <source>
        <strain evidence="18">Z151</strain>
    </source>
</reference>
<evidence type="ECO:0000259" key="16">
    <source>
        <dbReference type="Pfam" id="PF22528"/>
    </source>
</evidence>
<dbReference type="AlphaFoldDB" id="A0A1W0X508"/>
<dbReference type="InterPro" id="IPR049482">
    <property type="entry name" value="ANM3-like_C2H2_Zf"/>
</dbReference>
<comment type="subcellular location">
    <subcellularLocation>
        <location evidence="1">Cytoplasm</location>
        <location evidence="1">Cytosol</location>
    </subcellularLocation>
</comment>
<comment type="catalytic activity">
    <reaction evidence="11">
        <text>L-arginyl-[protein] + S-adenosyl-L-methionine = N(omega)-methyl-L-arginyl-[protein] + S-adenosyl-L-homocysteine + H(+)</text>
        <dbReference type="Rhea" id="RHEA:48100"/>
        <dbReference type="Rhea" id="RHEA-COMP:10532"/>
        <dbReference type="Rhea" id="RHEA-COMP:11990"/>
        <dbReference type="ChEBI" id="CHEBI:15378"/>
        <dbReference type="ChEBI" id="CHEBI:29965"/>
        <dbReference type="ChEBI" id="CHEBI:57856"/>
        <dbReference type="ChEBI" id="CHEBI:59789"/>
        <dbReference type="ChEBI" id="CHEBI:65280"/>
    </reaction>
    <physiologicalReaction direction="left-to-right" evidence="11">
        <dbReference type="Rhea" id="RHEA:48101"/>
    </physiologicalReaction>
</comment>
<dbReference type="CDD" id="cd02440">
    <property type="entry name" value="AdoMet_MTases"/>
    <property type="match status" value="1"/>
</dbReference>
<keyword evidence="4 12" id="KW-0489">Methyltransferase</keyword>
<evidence type="ECO:0000256" key="2">
    <source>
        <dbReference type="ARBA" id="ARBA00011925"/>
    </source>
</evidence>
<protein>
    <recommendedName>
        <fullName evidence="2">type I protein arginine methyltransferase</fullName>
        <ecNumber evidence="2">2.1.1.319</ecNumber>
    </recommendedName>
</protein>
<dbReference type="Proteomes" id="UP000192578">
    <property type="component" value="Unassembled WGS sequence"/>
</dbReference>
<keyword evidence="7" id="KW-0479">Metal-binding</keyword>
<dbReference type="Gene3D" id="2.70.160.11">
    <property type="entry name" value="Hnrnp arginine n-methyltransferase1"/>
    <property type="match status" value="1"/>
</dbReference>
<keyword evidence="6 12" id="KW-0949">S-adenosyl-L-methionine</keyword>
<keyword evidence="8" id="KW-0863">Zinc-finger</keyword>
<dbReference type="InterPro" id="IPR036236">
    <property type="entry name" value="Znf_C2H2_sf"/>
</dbReference>
<evidence type="ECO:0000256" key="12">
    <source>
        <dbReference type="PROSITE-ProRule" id="PRU01015"/>
    </source>
</evidence>
<evidence type="ECO:0000256" key="7">
    <source>
        <dbReference type="ARBA" id="ARBA00022723"/>
    </source>
</evidence>
<evidence type="ECO:0000256" key="3">
    <source>
        <dbReference type="ARBA" id="ARBA00022490"/>
    </source>
</evidence>
<feature type="compositionally biased region" description="Polar residues" evidence="13">
    <location>
        <begin position="17"/>
        <end position="27"/>
    </location>
</feature>
<dbReference type="GO" id="GO:0008270">
    <property type="term" value="F:zinc ion binding"/>
    <property type="evidence" value="ECO:0007669"/>
    <property type="project" value="UniProtKB-KW"/>
</dbReference>
<dbReference type="OrthoDB" id="7848332at2759"/>
<evidence type="ECO:0000256" key="4">
    <source>
        <dbReference type="ARBA" id="ARBA00022603"/>
    </source>
</evidence>
<dbReference type="GO" id="GO:0035242">
    <property type="term" value="F:protein-arginine omega-N asymmetric methyltransferase activity"/>
    <property type="evidence" value="ECO:0007669"/>
    <property type="project" value="UniProtKB-EC"/>
</dbReference>
<dbReference type="Pfam" id="PF22528">
    <property type="entry name" value="PRMT_C"/>
    <property type="match status" value="1"/>
</dbReference>
<evidence type="ECO:0000256" key="13">
    <source>
        <dbReference type="SAM" id="MobiDB-lite"/>
    </source>
</evidence>
<evidence type="ECO:0000256" key="10">
    <source>
        <dbReference type="ARBA" id="ARBA00047384"/>
    </source>
</evidence>
<dbReference type="InterPro" id="IPR055135">
    <property type="entry name" value="PRMT_dom"/>
</dbReference>
<dbReference type="Pfam" id="PF21137">
    <property type="entry name" value="ANM3_C2H2_Zf"/>
    <property type="match status" value="1"/>
</dbReference>
<dbReference type="EC" id="2.1.1.319" evidence="2"/>
<name>A0A1W0X508_HYPEX</name>
<evidence type="ECO:0000313" key="18">
    <source>
        <dbReference type="Proteomes" id="UP000192578"/>
    </source>
</evidence>
<dbReference type="Pfam" id="PF13649">
    <property type="entry name" value="Methyltransf_25"/>
    <property type="match status" value="1"/>
</dbReference>
<comment type="caution">
    <text evidence="17">The sequence shown here is derived from an EMBL/GenBank/DDBJ whole genome shotgun (WGS) entry which is preliminary data.</text>
</comment>
<evidence type="ECO:0000259" key="14">
    <source>
        <dbReference type="Pfam" id="PF13649"/>
    </source>
</evidence>
<dbReference type="GO" id="GO:0032259">
    <property type="term" value="P:methylation"/>
    <property type="evidence" value="ECO:0007669"/>
    <property type="project" value="UniProtKB-KW"/>
</dbReference>
<evidence type="ECO:0000256" key="9">
    <source>
        <dbReference type="ARBA" id="ARBA00022833"/>
    </source>
</evidence>
<keyword evidence="9" id="KW-0862">Zinc</keyword>
<evidence type="ECO:0000259" key="15">
    <source>
        <dbReference type="Pfam" id="PF21137"/>
    </source>
</evidence>
<dbReference type="PROSITE" id="PS51678">
    <property type="entry name" value="SAM_MT_PRMT"/>
    <property type="match status" value="1"/>
</dbReference>
<dbReference type="Gene3D" id="3.40.50.150">
    <property type="entry name" value="Vaccinia Virus protein VP39"/>
    <property type="match status" value="1"/>
</dbReference>
<dbReference type="GO" id="GO:0005634">
    <property type="term" value="C:nucleus"/>
    <property type="evidence" value="ECO:0007669"/>
    <property type="project" value="TreeGrafter"/>
</dbReference>
<dbReference type="PANTHER" id="PTHR11006">
    <property type="entry name" value="PROTEIN ARGININE N-METHYLTRANSFERASE"/>
    <property type="match status" value="1"/>
</dbReference>
<keyword evidence="3" id="KW-0963">Cytoplasm</keyword>
<dbReference type="SUPFAM" id="SSF53335">
    <property type="entry name" value="S-adenosyl-L-methionine-dependent methyltransferases"/>
    <property type="match status" value="1"/>
</dbReference>
<organism evidence="17 18">
    <name type="scientific">Hypsibius exemplaris</name>
    <name type="common">Freshwater tardigrade</name>
    <dbReference type="NCBI Taxonomy" id="2072580"/>
    <lineage>
        <taxon>Eukaryota</taxon>
        <taxon>Metazoa</taxon>
        <taxon>Ecdysozoa</taxon>
        <taxon>Tardigrada</taxon>
        <taxon>Eutardigrada</taxon>
        <taxon>Parachela</taxon>
        <taxon>Hypsibioidea</taxon>
        <taxon>Hypsibiidae</taxon>
        <taxon>Hypsibius</taxon>
    </lineage>
</organism>
<evidence type="ECO:0000256" key="1">
    <source>
        <dbReference type="ARBA" id="ARBA00004514"/>
    </source>
</evidence>
<dbReference type="EMBL" id="MTYJ01000016">
    <property type="protein sequence ID" value="OQV22606.1"/>
    <property type="molecule type" value="Genomic_DNA"/>
</dbReference>
<feature type="domain" description="Protein arginine N-methyltransferase" evidence="16">
    <location>
        <begin position="373"/>
        <end position="533"/>
    </location>
</feature>
<dbReference type="InterPro" id="IPR029063">
    <property type="entry name" value="SAM-dependent_MTases_sf"/>
</dbReference>
<keyword evidence="5 12" id="KW-0808">Transferase</keyword>
<dbReference type="GO" id="GO:0042054">
    <property type="term" value="F:histone methyltransferase activity"/>
    <property type="evidence" value="ECO:0007669"/>
    <property type="project" value="TreeGrafter"/>
</dbReference>
<evidence type="ECO:0000256" key="5">
    <source>
        <dbReference type="ARBA" id="ARBA00022679"/>
    </source>
</evidence>
<accession>A0A1W0X508</accession>
<keyword evidence="18" id="KW-1185">Reference proteome</keyword>
<proteinExistence type="predicted"/>
<comment type="catalytic activity">
    <reaction evidence="10">
        <text>L-arginyl-[protein] + 2 S-adenosyl-L-methionine = N(omega),N(omega)-dimethyl-L-arginyl-[protein] + 2 S-adenosyl-L-homocysteine + 2 H(+)</text>
        <dbReference type="Rhea" id="RHEA:48096"/>
        <dbReference type="Rhea" id="RHEA-COMP:10532"/>
        <dbReference type="Rhea" id="RHEA-COMP:11991"/>
        <dbReference type="ChEBI" id="CHEBI:15378"/>
        <dbReference type="ChEBI" id="CHEBI:29965"/>
        <dbReference type="ChEBI" id="CHEBI:57856"/>
        <dbReference type="ChEBI" id="CHEBI:59789"/>
        <dbReference type="ChEBI" id="CHEBI:61897"/>
        <dbReference type="EC" id="2.1.1.319"/>
    </reaction>
    <physiologicalReaction direction="left-to-right" evidence="10">
        <dbReference type="Rhea" id="RHEA:48097"/>
    </physiologicalReaction>
</comment>
<sequence>MSDNGVPDLVELPSVMARSNISGSSTGDGPKFSSAHQEFAPKTAGTVELKSRIAEKAKDRFGDVSSSDEEDPADDFFGEEDEVLQPDPVCCFFCNRDADLPDVILEHCKSEHGCDLAAWVKKRLLPTEDIVKMVNFIRKTHPTPSSFSDKPSASGADPASWSADDYMMPVCAEDHGITSLLIWDWSEPDLPAEPFPAPVKRQQDMDIPSLMAGGDSVDNSDQCRDRDDARNVDYFDSYSGFNIHCEMLRDKVRTETYREAINAVVRGKDVLDIGCGSGVLSCFAARAGAKRVVAVDKADIIEHAHDIARANGLEKLIQFVHGDLDRVKLPVDKVDVIVSEWMGYFLLFEGMLDSVIAARDKYLSPTGTLIPSSASLYLTALSDEEDWKTTVGFWGDAYGLKFDCLRRHTLRYPSVHAADPTAVVSSTITLRAFDLMKCRVEDLDFSTETTFTPIKSCNITALVGFFDVGYDVASGEHKVMFCTSPADTTTHWAQSVFYLDKVFPVEQGLPVSLTADIRKTRDDKRGLTVTFHLKNSAALEWKQTYEL</sequence>
<dbReference type="InterPro" id="IPR025799">
    <property type="entry name" value="Arg_MeTrfase"/>
</dbReference>
<dbReference type="PANTHER" id="PTHR11006:SF53">
    <property type="entry name" value="PROTEIN ARGININE N-METHYLTRANSFERASE 3"/>
    <property type="match status" value="1"/>
</dbReference>